<evidence type="ECO:0000256" key="1">
    <source>
        <dbReference type="ARBA" id="ARBA00000085"/>
    </source>
</evidence>
<dbReference type="EMBL" id="CP157675">
    <property type="protein sequence ID" value="XBP69972.1"/>
    <property type="molecule type" value="Genomic_DNA"/>
</dbReference>
<dbReference type="GO" id="GO:0000155">
    <property type="term" value="F:phosphorelay sensor kinase activity"/>
    <property type="evidence" value="ECO:0007669"/>
    <property type="project" value="InterPro"/>
</dbReference>
<dbReference type="FunFam" id="1.10.287.130:FF:000002">
    <property type="entry name" value="Two-component osmosensing histidine kinase"/>
    <property type="match status" value="1"/>
</dbReference>
<dbReference type="InterPro" id="IPR036097">
    <property type="entry name" value="HisK_dim/P_sf"/>
</dbReference>
<organism evidence="19">
    <name type="scientific">Polaromonas hydrogenivorans</name>
    <dbReference type="NCBI Taxonomy" id="335476"/>
    <lineage>
        <taxon>Bacteria</taxon>
        <taxon>Pseudomonadati</taxon>
        <taxon>Pseudomonadota</taxon>
        <taxon>Betaproteobacteria</taxon>
        <taxon>Burkholderiales</taxon>
        <taxon>Comamonadaceae</taxon>
        <taxon>Polaromonas</taxon>
    </lineage>
</organism>
<dbReference type="InterPro" id="IPR003594">
    <property type="entry name" value="HATPase_dom"/>
</dbReference>
<dbReference type="Pfam" id="PF02518">
    <property type="entry name" value="HATPase_c"/>
    <property type="match status" value="1"/>
</dbReference>
<dbReference type="CDD" id="cd17546">
    <property type="entry name" value="REC_hyHK_CKI1_RcsC-like"/>
    <property type="match status" value="1"/>
</dbReference>
<evidence type="ECO:0000256" key="5">
    <source>
        <dbReference type="ARBA" id="ARBA00022729"/>
    </source>
</evidence>
<gene>
    <name evidence="19" type="ORF">ABLV49_19205</name>
</gene>
<proteinExistence type="predicted"/>
<feature type="transmembrane region" description="Helical" evidence="16">
    <location>
        <begin position="12"/>
        <end position="29"/>
    </location>
</feature>
<keyword evidence="3 15" id="KW-0597">Phosphoprotein</keyword>
<evidence type="ECO:0000256" key="13">
    <source>
        <dbReference type="ARBA" id="ARBA00068150"/>
    </source>
</evidence>
<dbReference type="CDD" id="cd12914">
    <property type="entry name" value="PDC1_DGC_like"/>
    <property type="match status" value="1"/>
</dbReference>
<dbReference type="SMART" id="SM00388">
    <property type="entry name" value="HisKA"/>
    <property type="match status" value="1"/>
</dbReference>
<protein>
    <recommendedName>
        <fullName evidence="13">Sensory/regulatory protein RpfC</fullName>
        <ecNumber evidence="2">2.7.13.3</ecNumber>
    </recommendedName>
    <alternativeName>
        <fullName evidence="14">Virulence sensor protein BvgS</fullName>
    </alternativeName>
</protein>
<sequence length="711" mass="77881">MKRLKFPLRGQIFLVVVLSLGLIWATAFFELDRSEQSYLHEAEVRTAVQARVFAEYSRSAIKRVNEVILNTRPDWTGDWKDFSTVIQHSQDSIQDITFQVSVIDRDGFLAFSNLARPAERTDLSQREHFKVHQEAANADALFISKPVKGKVSGKWSIQFTRPILKNSAFDAVLVVSVSPDVFSQFARTMGVGPGGSVAFVRDSGEFMARYPGGAPSENQAVMDAPYLKADAPETGNFRHVEGGAEQIVGYYKAPEYGLTFLVGEAVSEVLAPYYAARQEVLSVAGVVSALAVFLFFMLQRSLSASDRLRQDLMLEKQRAEEASIAKSQFLANMSHEIRTPMNGVMGMVQLLLQTPLNHEQREFARHIALSGDALLMIINDILDLSKIEAGHMEFESRTFSVATLTHTVTSLLQLRAKEKGLEFQVSVSADAAGAYVGDSLRIRQVLLNLIGNAIKFTAQGSVCVTVSSVAAGLRFEVTDTGIGIPAAAQDRLFSNFNQVDSSTARKFGGTGLGLVICKRLVEGMGGCLGMQSTEGQGSRFWFELPLKAGTETPVESALTFSMPAAEPQAATFSSPAPARQNPLLRVLLVEDNRTNQLVVMTMLKRLLYSVELAENGMEAVAATRKERYGLILMDMQMPQMDGLEATRQIRLLEGPNRQIPIVALTASAMLSDQQACRDAGMDDVLTKPVDYKLLAACLARWTAARPAVALT</sequence>
<dbReference type="PRINTS" id="PR00344">
    <property type="entry name" value="BCTRLSENSOR"/>
</dbReference>
<evidence type="ECO:0000256" key="11">
    <source>
        <dbReference type="ARBA" id="ARBA00058004"/>
    </source>
</evidence>
<dbReference type="InterPro" id="IPR001789">
    <property type="entry name" value="Sig_transdc_resp-reg_receiver"/>
</dbReference>
<feature type="domain" description="Response regulatory" evidence="18">
    <location>
        <begin position="585"/>
        <end position="702"/>
    </location>
</feature>
<dbReference type="Gene3D" id="1.10.287.130">
    <property type="match status" value="1"/>
</dbReference>
<reference evidence="19" key="1">
    <citation type="submission" date="2024-05" db="EMBL/GenBank/DDBJ databases">
        <authorList>
            <person name="Bunk B."/>
            <person name="Swiderski J."/>
            <person name="Sproer C."/>
            <person name="Thiel V."/>
        </authorList>
    </citation>
    <scope>NUCLEOTIDE SEQUENCE</scope>
    <source>
        <strain evidence="19">DSM 17735</strain>
    </source>
</reference>
<dbReference type="CDD" id="cd00082">
    <property type="entry name" value="HisKA"/>
    <property type="match status" value="1"/>
</dbReference>
<dbReference type="InterPro" id="IPR005467">
    <property type="entry name" value="His_kinase_dom"/>
</dbReference>
<evidence type="ECO:0000259" key="18">
    <source>
        <dbReference type="PROSITE" id="PS50110"/>
    </source>
</evidence>
<dbReference type="PANTHER" id="PTHR45339">
    <property type="entry name" value="HYBRID SIGNAL TRANSDUCTION HISTIDINE KINASE J"/>
    <property type="match status" value="1"/>
</dbReference>
<keyword evidence="8 19" id="KW-0067">ATP-binding</keyword>
<dbReference type="EC" id="2.7.13.3" evidence="2"/>
<evidence type="ECO:0000256" key="12">
    <source>
        <dbReference type="ARBA" id="ARBA00064003"/>
    </source>
</evidence>
<evidence type="ECO:0000256" key="7">
    <source>
        <dbReference type="ARBA" id="ARBA00022777"/>
    </source>
</evidence>
<comment type="subunit">
    <text evidence="12">At low DSF concentrations, interacts with RpfF.</text>
</comment>
<dbReference type="Gene3D" id="3.30.450.20">
    <property type="entry name" value="PAS domain"/>
    <property type="match status" value="2"/>
</dbReference>
<dbReference type="AlphaFoldDB" id="A0AAU7LQM8"/>
<dbReference type="SMART" id="SM00448">
    <property type="entry name" value="REC"/>
    <property type="match status" value="1"/>
</dbReference>
<evidence type="ECO:0000256" key="14">
    <source>
        <dbReference type="ARBA" id="ARBA00070152"/>
    </source>
</evidence>
<dbReference type="RefSeq" id="WP_349278977.1">
    <property type="nucleotide sequence ID" value="NZ_CBCSCU010000018.1"/>
</dbReference>
<dbReference type="InterPro" id="IPR036890">
    <property type="entry name" value="HATPase_C_sf"/>
</dbReference>
<evidence type="ECO:0000256" key="15">
    <source>
        <dbReference type="PROSITE-ProRule" id="PRU00169"/>
    </source>
</evidence>
<dbReference type="CDD" id="cd16922">
    <property type="entry name" value="HATPase_EvgS-ArcB-TorS-like"/>
    <property type="match status" value="1"/>
</dbReference>
<keyword evidence="9" id="KW-0902">Two-component regulatory system</keyword>
<dbReference type="Gene3D" id="3.30.565.10">
    <property type="entry name" value="Histidine kinase-like ATPase, C-terminal domain"/>
    <property type="match status" value="1"/>
</dbReference>
<keyword evidence="16" id="KW-0472">Membrane</keyword>
<comment type="catalytic activity">
    <reaction evidence="1">
        <text>ATP + protein L-histidine = ADP + protein N-phospho-L-histidine.</text>
        <dbReference type="EC" id="2.7.13.3"/>
    </reaction>
</comment>
<name>A0AAU7LQM8_9BURK</name>
<dbReference type="SUPFAM" id="SSF55874">
    <property type="entry name" value="ATPase domain of HSP90 chaperone/DNA topoisomerase II/histidine kinase"/>
    <property type="match status" value="1"/>
</dbReference>
<evidence type="ECO:0000256" key="4">
    <source>
        <dbReference type="ARBA" id="ARBA00022679"/>
    </source>
</evidence>
<dbReference type="PROSITE" id="PS50109">
    <property type="entry name" value="HIS_KIN"/>
    <property type="match status" value="1"/>
</dbReference>
<dbReference type="InterPro" id="IPR004358">
    <property type="entry name" value="Sig_transdc_His_kin-like_C"/>
</dbReference>
<dbReference type="PROSITE" id="PS50110">
    <property type="entry name" value="RESPONSE_REGULATORY"/>
    <property type="match status" value="1"/>
</dbReference>
<dbReference type="Pfam" id="PF00512">
    <property type="entry name" value="HisKA"/>
    <property type="match status" value="1"/>
</dbReference>
<evidence type="ECO:0000256" key="9">
    <source>
        <dbReference type="ARBA" id="ARBA00023012"/>
    </source>
</evidence>
<dbReference type="SUPFAM" id="SSF47384">
    <property type="entry name" value="Homodimeric domain of signal transducing histidine kinase"/>
    <property type="match status" value="1"/>
</dbReference>
<comment type="function">
    <text evidence="11">Member of the two-component regulatory system BvgS/BvgA. Phosphorylates BvgA via a four-step phosphorelay in response to environmental signals.</text>
</comment>
<dbReference type="SUPFAM" id="SSF52172">
    <property type="entry name" value="CheY-like"/>
    <property type="match status" value="1"/>
</dbReference>
<evidence type="ECO:0000256" key="10">
    <source>
        <dbReference type="ARBA" id="ARBA00023026"/>
    </source>
</evidence>
<dbReference type="Pfam" id="PF00072">
    <property type="entry name" value="Response_reg"/>
    <property type="match status" value="1"/>
</dbReference>
<dbReference type="InterPro" id="IPR003661">
    <property type="entry name" value="HisK_dim/P_dom"/>
</dbReference>
<dbReference type="FunFam" id="3.30.565.10:FF:000010">
    <property type="entry name" value="Sensor histidine kinase RcsC"/>
    <property type="match status" value="1"/>
</dbReference>
<evidence type="ECO:0000259" key="17">
    <source>
        <dbReference type="PROSITE" id="PS50109"/>
    </source>
</evidence>
<evidence type="ECO:0000256" key="3">
    <source>
        <dbReference type="ARBA" id="ARBA00022553"/>
    </source>
</evidence>
<keyword evidence="16" id="KW-1133">Transmembrane helix</keyword>
<dbReference type="PANTHER" id="PTHR45339:SF1">
    <property type="entry name" value="HYBRID SIGNAL TRANSDUCTION HISTIDINE KINASE J"/>
    <property type="match status" value="1"/>
</dbReference>
<dbReference type="InterPro" id="IPR011006">
    <property type="entry name" value="CheY-like_superfamily"/>
</dbReference>
<keyword evidence="7" id="KW-0418">Kinase</keyword>
<feature type="modified residue" description="4-aspartylphosphate" evidence="15">
    <location>
        <position position="634"/>
    </location>
</feature>
<keyword evidence="10" id="KW-0843">Virulence</keyword>
<dbReference type="GO" id="GO:0005524">
    <property type="term" value="F:ATP binding"/>
    <property type="evidence" value="ECO:0007669"/>
    <property type="project" value="UniProtKB-KW"/>
</dbReference>
<evidence type="ECO:0000256" key="6">
    <source>
        <dbReference type="ARBA" id="ARBA00022741"/>
    </source>
</evidence>
<keyword evidence="16" id="KW-0812">Transmembrane</keyword>
<keyword evidence="6" id="KW-0547">Nucleotide-binding</keyword>
<evidence type="ECO:0000256" key="8">
    <source>
        <dbReference type="ARBA" id="ARBA00022840"/>
    </source>
</evidence>
<evidence type="ECO:0000256" key="16">
    <source>
        <dbReference type="SAM" id="Phobius"/>
    </source>
</evidence>
<keyword evidence="5" id="KW-0732">Signal</keyword>
<evidence type="ECO:0000313" key="19">
    <source>
        <dbReference type="EMBL" id="XBP69972.1"/>
    </source>
</evidence>
<dbReference type="SMART" id="SM00387">
    <property type="entry name" value="HATPase_c"/>
    <property type="match status" value="1"/>
</dbReference>
<evidence type="ECO:0000256" key="2">
    <source>
        <dbReference type="ARBA" id="ARBA00012438"/>
    </source>
</evidence>
<feature type="domain" description="Histidine kinase" evidence="17">
    <location>
        <begin position="332"/>
        <end position="548"/>
    </location>
</feature>
<dbReference type="CDD" id="cd12915">
    <property type="entry name" value="PDC2_DGC_like"/>
    <property type="match status" value="1"/>
</dbReference>
<keyword evidence="4" id="KW-0808">Transferase</keyword>
<accession>A0AAU7LQM8</accession>
<dbReference type="Gene3D" id="3.40.50.2300">
    <property type="match status" value="1"/>
</dbReference>